<dbReference type="AlphaFoldDB" id="A0A2N9EBP4"/>
<comment type="subcellular location">
    <subcellularLocation>
        <location evidence="1">Golgi apparatus membrane</location>
        <topology evidence="1">Single-pass type II membrane protein</topology>
    </subcellularLocation>
</comment>
<feature type="compositionally biased region" description="Polar residues" evidence="7">
    <location>
        <begin position="45"/>
        <end position="57"/>
    </location>
</feature>
<comment type="similarity">
    <text evidence="3">Belongs to the 'GDXG' lipolytic enzyme family.</text>
</comment>
<feature type="compositionally biased region" description="Polar residues" evidence="7">
    <location>
        <begin position="1"/>
        <end position="17"/>
    </location>
</feature>
<keyword evidence="4" id="KW-0808">Transferase</keyword>
<accession>A0A2N9EBP4</accession>
<evidence type="ECO:0000256" key="5">
    <source>
        <dbReference type="ARBA" id="ARBA00022968"/>
    </source>
</evidence>
<dbReference type="EMBL" id="OIVN01000218">
    <property type="protein sequence ID" value="SPC76406.1"/>
    <property type="molecule type" value="Genomic_DNA"/>
</dbReference>
<dbReference type="Pfam" id="PF03016">
    <property type="entry name" value="Exostosin_GT47"/>
    <property type="match status" value="1"/>
</dbReference>
<evidence type="ECO:0000256" key="7">
    <source>
        <dbReference type="SAM" id="MobiDB-lite"/>
    </source>
</evidence>
<keyword evidence="4" id="KW-0328">Glycosyltransferase</keyword>
<feature type="domain" description="Exostosin GT47" evidence="8">
    <location>
        <begin position="235"/>
        <end position="326"/>
    </location>
</feature>
<dbReference type="InterPro" id="IPR004263">
    <property type="entry name" value="Exostosin"/>
</dbReference>
<dbReference type="InterPro" id="IPR013094">
    <property type="entry name" value="AB_hydrolase_3"/>
</dbReference>
<dbReference type="Gene3D" id="3.40.50.1820">
    <property type="entry name" value="alpha/beta hydrolase"/>
    <property type="match status" value="1"/>
</dbReference>
<feature type="domain" description="Alpha/beta hydrolase fold-3" evidence="9">
    <location>
        <begin position="88"/>
        <end position="216"/>
    </location>
</feature>
<sequence length="406" mass="45075">MVSKPLISQSTPQANSGSASTYPPPPQPPPASPSSSTSMVVALLSSPQTQNPSTTFAEDSPEKSPPSSSPSTTASHRSISIHCWRQCAHHVALRACEHKFLQLQVIGLIALQPFFGGEERTESETRLDGAPALNMERTDWFWKAILPEGSDRDHAAVNVFGPNSVDISGMEFPATIMFVGGFDPLQDWQKKYYEGLKRSGKEVCLIEYPNAIHSFYGFPELPESSLMIKEVRDFMQKQSRVIMEEGFPNSTGMEQSIRGMRTPEFCLHPAGDTPSSCRLFDAIQSLCIPVIVSDNIELPFEGMIDYSEFSVFVAVNDALRPNWLVGYLKSFSKEQKNKFRQNMALVQPIFEYDNGHPGGIGPINPDGAVNHIWKKVHQKLPMIKEAIVREKRKPPGVSVPLRCHCT</sequence>
<gene>
    <name evidence="10" type="ORF">FSB_LOCUS4288</name>
</gene>
<comment type="similarity">
    <text evidence="2">Belongs to the glycosyltransferase 47 family.</text>
</comment>
<dbReference type="SUPFAM" id="SSF53474">
    <property type="entry name" value="alpha/beta-Hydrolases"/>
    <property type="match status" value="1"/>
</dbReference>
<dbReference type="PANTHER" id="PTHR11062">
    <property type="entry name" value="EXOSTOSIN HEPARAN SULFATE GLYCOSYLTRANSFERASE -RELATED"/>
    <property type="match status" value="1"/>
</dbReference>
<evidence type="ECO:0000259" key="9">
    <source>
        <dbReference type="Pfam" id="PF07859"/>
    </source>
</evidence>
<dbReference type="GO" id="GO:0016757">
    <property type="term" value="F:glycosyltransferase activity"/>
    <property type="evidence" value="ECO:0007669"/>
    <property type="project" value="UniProtKB-KW"/>
</dbReference>
<feature type="compositionally biased region" description="Pro residues" evidence="7">
    <location>
        <begin position="22"/>
        <end position="32"/>
    </location>
</feature>
<evidence type="ECO:0000259" key="8">
    <source>
        <dbReference type="Pfam" id="PF03016"/>
    </source>
</evidence>
<dbReference type="InterPro" id="IPR029058">
    <property type="entry name" value="AB_hydrolase_fold"/>
</dbReference>
<dbReference type="InterPro" id="IPR040911">
    <property type="entry name" value="Exostosin_GT47"/>
</dbReference>
<feature type="region of interest" description="Disordered" evidence="7">
    <location>
        <begin position="1"/>
        <end position="74"/>
    </location>
</feature>
<reference evidence="10" key="1">
    <citation type="submission" date="2018-02" db="EMBL/GenBank/DDBJ databases">
        <authorList>
            <person name="Cohen D.B."/>
            <person name="Kent A.D."/>
        </authorList>
    </citation>
    <scope>NUCLEOTIDE SEQUENCE</scope>
</reference>
<dbReference type="PANTHER" id="PTHR11062:SF60">
    <property type="entry name" value="EXOSTOSIN FAMILY PROTEIN"/>
    <property type="match status" value="1"/>
</dbReference>
<keyword evidence="6" id="KW-0333">Golgi apparatus</keyword>
<proteinExistence type="inferred from homology"/>
<dbReference type="GO" id="GO:0000139">
    <property type="term" value="C:Golgi membrane"/>
    <property type="evidence" value="ECO:0007669"/>
    <property type="project" value="UniProtKB-SubCell"/>
</dbReference>
<evidence type="ECO:0000313" key="10">
    <source>
        <dbReference type="EMBL" id="SPC76406.1"/>
    </source>
</evidence>
<dbReference type="GO" id="GO:0016787">
    <property type="term" value="F:hydrolase activity"/>
    <property type="evidence" value="ECO:0007669"/>
    <property type="project" value="InterPro"/>
</dbReference>
<evidence type="ECO:0000256" key="6">
    <source>
        <dbReference type="ARBA" id="ARBA00023034"/>
    </source>
</evidence>
<keyword evidence="5" id="KW-0812">Transmembrane</keyword>
<name>A0A2N9EBP4_FAGSY</name>
<evidence type="ECO:0000256" key="2">
    <source>
        <dbReference type="ARBA" id="ARBA00010271"/>
    </source>
</evidence>
<dbReference type="Pfam" id="PF07859">
    <property type="entry name" value="Abhydrolase_3"/>
    <property type="match status" value="1"/>
</dbReference>
<protein>
    <recommendedName>
        <fullName evidence="11">Exostosin GT47 domain-containing protein</fullName>
    </recommendedName>
</protein>
<evidence type="ECO:0000256" key="3">
    <source>
        <dbReference type="ARBA" id="ARBA00010515"/>
    </source>
</evidence>
<evidence type="ECO:0000256" key="1">
    <source>
        <dbReference type="ARBA" id="ARBA00004323"/>
    </source>
</evidence>
<evidence type="ECO:0008006" key="11">
    <source>
        <dbReference type="Google" id="ProtNLM"/>
    </source>
</evidence>
<evidence type="ECO:0000256" key="4">
    <source>
        <dbReference type="ARBA" id="ARBA00022676"/>
    </source>
</evidence>
<organism evidence="10">
    <name type="scientific">Fagus sylvatica</name>
    <name type="common">Beechnut</name>
    <dbReference type="NCBI Taxonomy" id="28930"/>
    <lineage>
        <taxon>Eukaryota</taxon>
        <taxon>Viridiplantae</taxon>
        <taxon>Streptophyta</taxon>
        <taxon>Embryophyta</taxon>
        <taxon>Tracheophyta</taxon>
        <taxon>Spermatophyta</taxon>
        <taxon>Magnoliopsida</taxon>
        <taxon>eudicotyledons</taxon>
        <taxon>Gunneridae</taxon>
        <taxon>Pentapetalae</taxon>
        <taxon>rosids</taxon>
        <taxon>fabids</taxon>
        <taxon>Fagales</taxon>
        <taxon>Fagaceae</taxon>
        <taxon>Fagus</taxon>
    </lineage>
</organism>
<keyword evidence="5" id="KW-0735">Signal-anchor</keyword>